<feature type="signal peptide" evidence="1">
    <location>
        <begin position="1"/>
        <end position="22"/>
    </location>
</feature>
<feature type="chain" id="PRO_5046402859" description="Lipoprotein" evidence="1">
    <location>
        <begin position="23"/>
        <end position="148"/>
    </location>
</feature>
<sequence>MRWLFMFFPLMLLTACSQGPIAAQDTGVKTGKIVHGKQQELTAFEDIPADSGTKLDPESSIIISEGDNWLGRLTLNNDMSPFHTFEYYRKHMPQLGWNLVASVKSERSVLTYIKGNRVAIVQISGSQFGNSKTTITVSPSTGVSLKQP</sequence>
<protein>
    <recommendedName>
        <fullName evidence="4">Lipoprotein</fullName>
    </recommendedName>
</protein>
<organism evidence="2 3">
    <name type="scientific">Celerinatantimonas yamalensis</name>
    <dbReference type="NCBI Taxonomy" id="559956"/>
    <lineage>
        <taxon>Bacteria</taxon>
        <taxon>Pseudomonadati</taxon>
        <taxon>Pseudomonadota</taxon>
        <taxon>Gammaproteobacteria</taxon>
        <taxon>Celerinatantimonadaceae</taxon>
        <taxon>Celerinatantimonas</taxon>
    </lineage>
</organism>
<evidence type="ECO:0008006" key="4">
    <source>
        <dbReference type="Google" id="ProtNLM"/>
    </source>
</evidence>
<dbReference type="RefSeq" id="WP_408622386.1">
    <property type="nucleotide sequence ID" value="NZ_JBEQCT010000001.1"/>
</dbReference>
<reference evidence="2 3" key="1">
    <citation type="journal article" date="2013" name="Int. J. Syst. Evol. Microbiol.">
        <title>Celerinatantimonas yamalensis sp. nov., a cold-adapted diazotrophic bacterium from a cold permafrost brine.</title>
        <authorList>
            <person name="Shcherbakova V."/>
            <person name="Chuvilskaya N."/>
            <person name="Rivkina E."/>
            <person name="Demidov N."/>
            <person name="Uchaeva V."/>
            <person name="Suetin S."/>
            <person name="Suzina N."/>
            <person name="Gilichinsky D."/>
        </authorList>
    </citation>
    <scope>NUCLEOTIDE SEQUENCE [LARGE SCALE GENOMIC DNA]</scope>
    <source>
        <strain evidence="2 3">C7</strain>
    </source>
</reference>
<evidence type="ECO:0000313" key="2">
    <source>
        <dbReference type="EMBL" id="MFM2484250.1"/>
    </source>
</evidence>
<keyword evidence="1" id="KW-0732">Signal</keyword>
<evidence type="ECO:0000256" key="1">
    <source>
        <dbReference type="SAM" id="SignalP"/>
    </source>
</evidence>
<accession>A0ABW9G3J1</accession>
<keyword evidence="3" id="KW-1185">Reference proteome</keyword>
<evidence type="ECO:0000313" key="3">
    <source>
        <dbReference type="Proteomes" id="UP001629953"/>
    </source>
</evidence>
<comment type="caution">
    <text evidence="2">The sequence shown here is derived from an EMBL/GenBank/DDBJ whole genome shotgun (WGS) entry which is preliminary data.</text>
</comment>
<dbReference type="EMBL" id="JBEQCT010000001">
    <property type="protein sequence ID" value="MFM2484250.1"/>
    <property type="molecule type" value="Genomic_DNA"/>
</dbReference>
<gene>
    <name evidence="2" type="ORF">ABUE30_04080</name>
</gene>
<proteinExistence type="predicted"/>
<dbReference type="Proteomes" id="UP001629953">
    <property type="component" value="Unassembled WGS sequence"/>
</dbReference>
<name>A0ABW9G3J1_9GAMM</name>
<dbReference type="PROSITE" id="PS51257">
    <property type="entry name" value="PROKAR_LIPOPROTEIN"/>
    <property type="match status" value="1"/>
</dbReference>